<proteinExistence type="predicted"/>
<sequence>MTGNGQSAAIESDRATVRNGSRVCKNAKIKMAVENPIALRDKFHNSVENFIDSDAEKCFEWCKFLFSNFYFAFLHNLGQKLPWDIRTA</sequence>
<gene>
    <name evidence="1" type="ORF">A1356_22820</name>
</gene>
<organism evidence="1 2">
    <name type="scientific">Methylomonas koyamae</name>
    <dbReference type="NCBI Taxonomy" id="702114"/>
    <lineage>
        <taxon>Bacteria</taxon>
        <taxon>Pseudomonadati</taxon>
        <taxon>Pseudomonadota</taxon>
        <taxon>Gammaproteobacteria</taxon>
        <taxon>Methylococcales</taxon>
        <taxon>Methylococcaceae</taxon>
        <taxon>Methylomonas</taxon>
    </lineage>
</organism>
<accession>A0AA91DHE4</accession>
<dbReference type="AlphaFoldDB" id="A0AA91DHE4"/>
<reference evidence="1 2" key="1">
    <citation type="submission" date="2016-03" db="EMBL/GenBank/DDBJ databases">
        <authorList>
            <person name="Heylen K."/>
            <person name="De Vos P."/>
            <person name="Vekeman B."/>
        </authorList>
    </citation>
    <scope>NUCLEOTIDE SEQUENCE [LARGE SCALE GENOMIC DNA]</scope>
    <source>
        <strain evidence="1 2">R-49807</strain>
    </source>
</reference>
<name>A0AA91DHE4_9GAMM</name>
<dbReference type="EMBL" id="LUUL01000024">
    <property type="protein sequence ID" value="OAI29805.1"/>
    <property type="molecule type" value="Genomic_DNA"/>
</dbReference>
<comment type="caution">
    <text evidence="1">The sequence shown here is derived from an EMBL/GenBank/DDBJ whole genome shotgun (WGS) entry which is preliminary data.</text>
</comment>
<keyword evidence="2" id="KW-1185">Reference proteome</keyword>
<protein>
    <submittedName>
        <fullName evidence="1">Uncharacterized protein</fullName>
    </submittedName>
</protein>
<evidence type="ECO:0000313" key="2">
    <source>
        <dbReference type="Proteomes" id="UP000077734"/>
    </source>
</evidence>
<dbReference type="RefSeq" id="WP_064024546.1">
    <property type="nucleotide sequence ID" value="NZ_CP133985.1"/>
</dbReference>
<evidence type="ECO:0000313" key="1">
    <source>
        <dbReference type="EMBL" id="OAI29805.1"/>
    </source>
</evidence>
<dbReference type="Proteomes" id="UP000077734">
    <property type="component" value="Unassembled WGS sequence"/>
</dbReference>